<proteinExistence type="predicted"/>
<evidence type="ECO:0000313" key="2">
    <source>
        <dbReference type="EMBL" id="QJB04713.1"/>
    </source>
</evidence>
<protein>
    <submittedName>
        <fullName evidence="1">Uncharacterized protein</fullName>
    </submittedName>
</protein>
<dbReference type="EMBL" id="MT143889">
    <property type="protein sequence ID" value="QJB04713.1"/>
    <property type="molecule type" value="Genomic_DNA"/>
</dbReference>
<evidence type="ECO:0000313" key="1">
    <source>
        <dbReference type="EMBL" id="QJB00589.1"/>
    </source>
</evidence>
<organism evidence="1">
    <name type="scientific">viral metagenome</name>
    <dbReference type="NCBI Taxonomy" id="1070528"/>
    <lineage>
        <taxon>unclassified sequences</taxon>
        <taxon>metagenomes</taxon>
        <taxon>organismal metagenomes</taxon>
    </lineage>
</organism>
<reference evidence="1" key="1">
    <citation type="submission" date="2020-03" db="EMBL/GenBank/DDBJ databases">
        <title>The deep terrestrial virosphere.</title>
        <authorList>
            <person name="Holmfeldt K."/>
            <person name="Nilsson E."/>
            <person name="Simone D."/>
            <person name="Lopez-Fernandez M."/>
            <person name="Wu X."/>
            <person name="de Brujin I."/>
            <person name="Lundin D."/>
            <person name="Andersson A."/>
            <person name="Bertilsson S."/>
            <person name="Dopson M."/>
        </authorList>
    </citation>
    <scope>NUCLEOTIDE SEQUENCE</scope>
    <source>
        <strain evidence="1">MM171A00331</strain>
        <strain evidence="2">MM171B00210</strain>
    </source>
</reference>
<dbReference type="AlphaFoldDB" id="A0A6M3M6Y3"/>
<dbReference type="EMBL" id="MT143697">
    <property type="protein sequence ID" value="QJB00589.1"/>
    <property type="molecule type" value="Genomic_DNA"/>
</dbReference>
<accession>A0A6M3M6Y3</accession>
<name>A0A6M3M6Y3_9ZZZZ</name>
<gene>
    <name evidence="1" type="ORF">MM171A00331_0006</name>
    <name evidence="2" type="ORF">MM171B00210_0024</name>
</gene>
<sequence>MASEEANVVPHEELCEAALVYYHGLSSKAGISNSLVPAAIEYYKRWVPTGERKMVSTPGTLIDALKAGWVFDPWLSPRGGPIIVGVLSNLSTAEPRDNSVWFLVKGTPEQVDALKPFVELPSEEEEAETEFKPYGLRTMFIAHDEKNSSGDPKGPPDGFVVMHKDHIFAKGTVYTKIPEVTIPGAPP</sequence>